<dbReference type="EMBL" id="MTKT01003016">
    <property type="protein sequence ID" value="OWM76763.1"/>
    <property type="molecule type" value="Genomic_DNA"/>
</dbReference>
<proteinExistence type="inferred from homology"/>
<evidence type="ECO:0000259" key="14">
    <source>
        <dbReference type="Pfam" id="PF01370"/>
    </source>
</evidence>
<evidence type="ECO:0000256" key="10">
    <source>
        <dbReference type="ARBA" id="ARBA00023277"/>
    </source>
</evidence>
<feature type="transmembrane region" description="Helical" evidence="13">
    <location>
        <begin position="107"/>
        <end position="127"/>
    </location>
</feature>
<keyword evidence="18" id="KW-1185">Reference proteome</keyword>
<evidence type="ECO:0000256" key="3">
    <source>
        <dbReference type="ARBA" id="ARBA00011738"/>
    </source>
</evidence>
<reference evidence="16 18" key="3">
    <citation type="submission" date="2017-11" db="EMBL/GenBank/DDBJ databases">
        <title>De-novo sequencing of pomegranate (Punica granatum L.) genome.</title>
        <authorList>
            <person name="Akparov Z."/>
            <person name="Amiraslanov A."/>
            <person name="Hajiyeva S."/>
            <person name="Abbasov M."/>
            <person name="Kaur K."/>
            <person name="Hamwieh A."/>
            <person name="Solovyev V."/>
            <person name="Salamov A."/>
            <person name="Braich B."/>
            <person name="Kosarev P."/>
            <person name="Mahmoud A."/>
            <person name="Hajiyev E."/>
            <person name="Babayeva S."/>
            <person name="Izzatullayeva V."/>
            <person name="Mammadov A."/>
            <person name="Mammadov A."/>
            <person name="Sharifova S."/>
            <person name="Ojaghi J."/>
            <person name="Eynullazada K."/>
            <person name="Bayramov B."/>
            <person name="Abdulazimova A."/>
            <person name="Shahmuradov I."/>
        </authorList>
    </citation>
    <scope>NUCLEOTIDE SEQUENCE [LARGE SCALE GENOMIC DNA]</scope>
    <source>
        <strain evidence="16">AG2017</strain>
        <strain evidence="18">cv. AG2017</strain>
        <tissue evidence="16">Leaf</tissue>
    </source>
</reference>
<evidence type="ECO:0000313" key="17">
    <source>
        <dbReference type="Proteomes" id="UP000197138"/>
    </source>
</evidence>
<evidence type="ECO:0000313" key="15">
    <source>
        <dbReference type="EMBL" id="OWM76763.1"/>
    </source>
</evidence>
<dbReference type="Proteomes" id="UP000233551">
    <property type="component" value="Unassembled WGS sequence"/>
</dbReference>
<evidence type="ECO:0000256" key="12">
    <source>
        <dbReference type="ARBA" id="ARBA00066697"/>
    </source>
</evidence>
<keyword evidence="6" id="KW-0520">NAD</keyword>
<comment type="subunit">
    <text evidence="3">Homodimer.</text>
</comment>
<evidence type="ECO:0000256" key="1">
    <source>
        <dbReference type="ARBA" id="ARBA00004205"/>
    </source>
</evidence>
<evidence type="ECO:0000313" key="18">
    <source>
        <dbReference type="Proteomes" id="UP000233551"/>
    </source>
</evidence>
<organism evidence="15 17">
    <name type="scientific">Punica granatum</name>
    <name type="common">Pomegranate</name>
    <dbReference type="NCBI Taxonomy" id="22663"/>
    <lineage>
        <taxon>Eukaryota</taxon>
        <taxon>Viridiplantae</taxon>
        <taxon>Streptophyta</taxon>
        <taxon>Embryophyta</taxon>
        <taxon>Tracheophyta</taxon>
        <taxon>Spermatophyta</taxon>
        <taxon>Magnoliopsida</taxon>
        <taxon>eudicotyledons</taxon>
        <taxon>Gunneridae</taxon>
        <taxon>Pentapetalae</taxon>
        <taxon>rosids</taxon>
        <taxon>malvids</taxon>
        <taxon>Myrtales</taxon>
        <taxon>Lythraceae</taxon>
        <taxon>Punica</taxon>
    </lineage>
</organism>
<evidence type="ECO:0000256" key="7">
    <source>
        <dbReference type="ARBA" id="ARBA00023034"/>
    </source>
</evidence>
<dbReference type="PRINTS" id="PR01713">
    <property type="entry name" value="NUCEPIMERASE"/>
</dbReference>
<comment type="caution">
    <text evidence="15">The sequence shown here is derived from an EMBL/GenBank/DDBJ whole genome shotgun (WGS) entry which is preliminary data.</text>
</comment>
<dbReference type="OrthoDB" id="202470at2759"/>
<evidence type="ECO:0000256" key="2">
    <source>
        <dbReference type="ARBA" id="ARBA00007637"/>
    </source>
</evidence>
<dbReference type="AlphaFoldDB" id="A0A218WVS3"/>
<evidence type="ECO:0000256" key="9">
    <source>
        <dbReference type="ARBA" id="ARBA00023235"/>
    </source>
</evidence>
<sequence length="459" mass="50479">MASPPDTSKTAYKLERYNSYIRRVNSTKLLNASSKLLFRATLLVALVLVFFFTLNYPPLSSSPDGRPPRHSFLSYSAFSSPAGSAAVGGAAWEKQVRHSSTPRRPNGFSILVTGAAGFVGAHCSLALKKRGDGVLGLDNFNNYYDPSLKRSRQALLAKHQIFIIEGDLNDGLLLTKLLDVVPFTHVLHLAAQAGVRYAMQNPQSYVSSNIAGFVNLLEVAKKANPQPSIVWASSSSVYGLNTENPFSESHCTDQPASLYAATKKAGEEIAHTYNHIYGLSLTGLRFFTVYGPWGRPDMAYFFFTKDILQGKQIDVYQTQDEKEVARDFTYIDDVVKGCLGALDTAEKSTGSGGKKRGQAQLRVYNLGNTSPVPVGRLVSILEGLLNTKAKKHVIKMPRNGDVPFTHANVSLAYRDFGYKPTTDLATGLRKFVKWYVNYYGIQSKVKKDIDSTTSNNESN</sequence>
<dbReference type="GeneID" id="116213831"/>
<dbReference type="SUPFAM" id="SSF51735">
    <property type="entry name" value="NAD(P)-binding Rossmann-fold domains"/>
    <property type="match status" value="1"/>
</dbReference>
<dbReference type="GO" id="GO:0050378">
    <property type="term" value="F:UDP-glucuronate 4-epimerase activity"/>
    <property type="evidence" value="ECO:0007669"/>
    <property type="project" value="UniProtKB-EC"/>
</dbReference>
<feature type="transmembrane region" description="Helical" evidence="13">
    <location>
        <begin position="36"/>
        <end position="56"/>
    </location>
</feature>
<comment type="subcellular location">
    <subcellularLocation>
        <location evidence="1">Golgi apparatus</location>
        <location evidence="1">Golgi stack membrane</location>
        <topology evidence="1">Multi-pass membrane protein</topology>
    </subcellularLocation>
</comment>
<dbReference type="EMBL" id="PGOL01003501">
    <property type="protein sequence ID" value="PKI40706.1"/>
    <property type="molecule type" value="Genomic_DNA"/>
</dbReference>
<dbReference type="STRING" id="22663.A0A218WVS3"/>
<evidence type="ECO:0000256" key="5">
    <source>
        <dbReference type="ARBA" id="ARBA00022989"/>
    </source>
</evidence>
<dbReference type="InterPro" id="IPR001509">
    <property type="entry name" value="Epimerase_deHydtase"/>
</dbReference>
<keyword evidence="5 13" id="KW-1133">Transmembrane helix</keyword>
<dbReference type="InterPro" id="IPR036291">
    <property type="entry name" value="NAD(P)-bd_dom_sf"/>
</dbReference>
<dbReference type="FunFam" id="3.40.50.720:FF:000198">
    <property type="entry name" value="UDP-glucuronate 4-epimerase 3"/>
    <property type="match status" value="1"/>
</dbReference>
<reference evidence="17" key="1">
    <citation type="journal article" date="2017" name="Plant J.">
        <title>The pomegranate (Punica granatum L.) genome and the genomics of punicalagin biosynthesis.</title>
        <authorList>
            <person name="Qin G."/>
            <person name="Xu C."/>
            <person name="Ming R."/>
            <person name="Tang H."/>
            <person name="Guyot R."/>
            <person name="Kramer E.M."/>
            <person name="Hu Y."/>
            <person name="Yi X."/>
            <person name="Qi Y."/>
            <person name="Xu X."/>
            <person name="Gao Z."/>
            <person name="Pan H."/>
            <person name="Jian J."/>
            <person name="Tian Y."/>
            <person name="Yue Z."/>
            <person name="Xu Y."/>
        </authorList>
    </citation>
    <scope>NUCLEOTIDE SEQUENCE [LARGE SCALE GENOMIC DNA]</scope>
    <source>
        <strain evidence="17">cv. Dabenzi</strain>
    </source>
</reference>
<evidence type="ECO:0000256" key="8">
    <source>
        <dbReference type="ARBA" id="ARBA00023136"/>
    </source>
</evidence>
<keyword evidence="7" id="KW-0333">Golgi apparatus</keyword>
<dbReference type="Gene3D" id="3.40.50.720">
    <property type="entry name" value="NAD(P)-binding Rossmann-like Domain"/>
    <property type="match status" value="1"/>
</dbReference>
<evidence type="ECO:0000313" key="16">
    <source>
        <dbReference type="EMBL" id="PKI40706.1"/>
    </source>
</evidence>
<comment type="catalytic activity">
    <reaction evidence="11">
        <text>UDP-alpha-D-glucuronate = UDP-alpha-D-galacturonate</text>
        <dbReference type="Rhea" id="RHEA:11404"/>
        <dbReference type="ChEBI" id="CHEBI:57635"/>
        <dbReference type="ChEBI" id="CHEBI:58052"/>
        <dbReference type="EC" id="5.1.3.6"/>
    </reaction>
</comment>
<keyword evidence="9" id="KW-0413">Isomerase</keyword>
<gene>
    <name evidence="15" type="ORF">CDL15_Pgr004975</name>
    <name evidence="16" type="ORF">CRG98_038887</name>
</gene>
<feature type="domain" description="NAD-dependent epimerase/dehydratase" evidence="14">
    <location>
        <begin position="110"/>
        <end position="347"/>
    </location>
</feature>
<dbReference type="EC" id="5.1.3.6" evidence="12"/>
<dbReference type="GO" id="GO:0032580">
    <property type="term" value="C:Golgi cisterna membrane"/>
    <property type="evidence" value="ECO:0007669"/>
    <property type="project" value="UniProtKB-SubCell"/>
</dbReference>
<reference evidence="15" key="2">
    <citation type="submission" date="2017-06" db="EMBL/GenBank/DDBJ databases">
        <title>The pomegranate genome and the genomics of punicalagin biosynthesis.</title>
        <authorList>
            <person name="Xu C."/>
        </authorList>
    </citation>
    <scope>NUCLEOTIDE SEQUENCE [LARGE SCALE GENOMIC DNA]</scope>
    <source>
        <tissue evidence="15">Fresh leaf</tissue>
    </source>
</reference>
<name>A0A218WVS3_PUNGR</name>
<evidence type="ECO:0000256" key="11">
    <source>
        <dbReference type="ARBA" id="ARBA00050136"/>
    </source>
</evidence>
<dbReference type="Proteomes" id="UP000197138">
    <property type="component" value="Unassembled WGS sequence"/>
</dbReference>
<protein>
    <recommendedName>
        <fullName evidence="12">UDP-glucuronate 4-epimerase</fullName>
        <ecNumber evidence="12">5.1.3.6</ecNumber>
    </recommendedName>
</protein>
<comment type="similarity">
    <text evidence="2">Belongs to the NAD(P)-dependent epimerase/dehydratase family.</text>
</comment>
<keyword evidence="10" id="KW-0119">Carbohydrate metabolism</keyword>
<evidence type="ECO:0000256" key="13">
    <source>
        <dbReference type="SAM" id="Phobius"/>
    </source>
</evidence>
<evidence type="ECO:0000256" key="4">
    <source>
        <dbReference type="ARBA" id="ARBA00022692"/>
    </source>
</evidence>
<dbReference type="PANTHER" id="PTHR43574">
    <property type="entry name" value="EPIMERASE-RELATED"/>
    <property type="match status" value="1"/>
</dbReference>
<evidence type="ECO:0000256" key="6">
    <source>
        <dbReference type="ARBA" id="ARBA00023027"/>
    </source>
</evidence>
<accession>A0A218WVS3</accession>
<dbReference type="Pfam" id="PF01370">
    <property type="entry name" value="Epimerase"/>
    <property type="match status" value="1"/>
</dbReference>
<keyword evidence="4 13" id="KW-0812">Transmembrane</keyword>
<keyword evidence="8 13" id="KW-0472">Membrane</keyword>